<keyword evidence="3" id="KW-0696">RNA-directed RNA polymerase</keyword>
<proteinExistence type="predicted"/>
<protein>
    <submittedName>
        <fullName evidence="3">RNA-dependent RNA polymerase</fullName>
    </submittedName>
</protein>
<dbReference type="InterPro" id="IPR007099">
    <property type="entry name" value="RNA-dir_pol_NSvirus"/>
</dbReference>
<sequence>MAFTNGGKDNMFNDFLSKSNRVNNTKKPASIHPCDYDEAIENTIELCKYLSKENENNHTSTNLTFDIPGGRRSTREMENVSMIEPLFETINKRNGVILLSSIVKWINDIVRIKIGHKRGIYYSIPIQRNMIMCTLTGNSMHGSNPHYNYFSIARFRYPIDDSGKAIEILDKITKLFSNMIVSTLISENYVYIMSKLQKTTLDKLEKIITVDHEMRTHAVSMGVLFNETIMMNYKDMFKNNYYDINKFNDVTEYIKSVKHVYNSLEKGENVKNLITVEDYFNSYIGANTLIMLDLHQKPSEILDLMKYLSGINFSELSNIRKLLIDKLAMMRKTNLDVFLIDKLLKFCERNIGIQSHCKPSKILMSTTGILPSSFNVTGIFSSFWHDDLYTSSINFYYSEAQLIFQARPKKLYNEQYMAKASLKVLENNRKYDQEELQKNGTCSEGRIYGTFNFDSSFNYSVDAVFYAQTLMNLNYRKFATSHKLKIAGKLQEIGISNVSMRGSCKLEENMKPGIGKSQTSLYSCLEYLEPIITSGNTNASRLIELVKRSRHRTQAYNMSSKEQRGGGRPIGSPDFPTKQELYLVESVYKILSLVQNENLLVKGVNRSAKIAAINRTLISRAYSVKYKEVRHIVMDQSQFSEGDNVNKFCDFIRFNDNIPSRLKRIMIECERKHMSRHQYWPLLPLDAEVNYPNMILPLNGTVGRAGWVQGMKNIISTYAHIAAVTWIVEVFNKYYFSLEENKGLYGEHVGLIYEQIVNSDDSYIIVAFKNVKPIHDFYAFMISAKRLFRLEQNFKKSYITGTIGEIIQKYVANGTIVNIWAKQAVSAFRNNMGVDMSRDISNSISSLGSLLREGAPETMCTYLRAELKNQIYRLYNIGSGKFNDMTTIGIKNYNLPCEMGGWPTQVTTYELCVAGLQAQLDYCKHYYKHNPESTEFKVVSTSIQLNMLRFTDSNLWHEIKRRYKIKNINDITSELDEVDISGVDLTHTDPIRGACKLLYYMISLDNEYVRKKKEDQHVRKIMINGKDEDTFSSANEFNISNEGLSSYDSSFARSTINCINWIINVPKRITRTLEMINKFKHLKPSGLAGLYQERMCIQTAVADLIDQSNSMIIKLSEMNYTKSTRQKASSNAFAATQRCCMISGVPYRMSILGTYYVLLGLNSLLLSVFNQKISPSFVHRVLSDPTSRANIAREIVQNYEKELTVESDGYIANKLPRSEDDITLNNDIQSVLVEMVRPGYMKSQGYIIRYEARLNADIETIRKIYKDWLDISKDMVNTVRTIYFHYISVRRSRYMIAPALDTKNMNDALLSIYEKCQCISTKNIGVYRRTKTEMPSVKRTEETRLMIDNLMGSLEIVLYLSRNYNMTFEEIMSSISILADDAHIKLDNFILENSGFGVFYNLATPYEKKYLALLAHYAGDSSFLTDATKHNEFNIEWEREQDSIINPEGYKIYTGPFRVLISKGNDTVCIDGEPGDIKCIYTTTYNIRFIEDALFYFIRKVPFDGYNRPTEKIKWSNTPFWNSRNTDSSLKLMYTIYGDTKIEKNDKQVITYKKRAAISTDSLKKTIQVSLDADTKYVTYLPLEYNHNLNGSTKKGISYTRFKISNNKVYGLVYKTDNRERTDPITGKKYIKGEFAVESDFLFSYKDAHKSSSYSLLHFSKIFVDGIKLESLSKYGMLKNLLLSELIKTPRAQIMNFMLNEVSPSFLFVEFVKRLIGCITGTTLPSNLDTTSSLATEYIGIDIGGSSADQMKAFNDLSEENDMFDAEEDDDDLYGGVNFGNDLSKSVTSVLVELSMITIDVSKAKLLINCFVNSKIFTEITELCVMLFNATRVPTLDEDWSEMVENINLTEVIGSIESTIYNRFGQLLEVHKTDDNSNIKDEMNTLLSCVLQSGLLSKTTWTIKSILTRANELSADINRKAMPKKILYKRSDSINQYYESTLITKYLDYLYKNRLSKYNIDDAPGDDDFISGSGSNGRRLSTRSSSSLVSGKTDNDSLDIWIK</sequence>
<dbReference type="EMBL" id="KX884782">
    <property type="protein sequence ID" value="APG79271.1"/>
    <property type="molecule type" value="Genomic_RNA"/>
</dbReference>
<accession>A0A1L3KPG7</accession>
<keyword evidence="3" id="KW-0548">Nucleotidyltransferase</keyword>
<feature type="compositionally biased region" description="Low complexity" evidence="1">
    <location>
        <begin position="1971"/>
        <end position="1991"/>
    </location>
</feature>
<feature type="region of interest" description="Disordered" evidence="1">
    <location>
        <begin position="1971"/>
        <end position="1996"/>
    </location>
</feature>
<evidence type="ECO:0000313" key="3">
    <source>
        <dbReference type="EMBL" id="APG79271.1"/>
    </source>
</evidence>
<dbReference type="PROSITE" id="PS50525">
    <property type="entry name" value="RDRP_SSRNA_NEG_SEG"/>
    <property type="match status" value="1"/>
</dbReference>
<feature type="domain" description="RdRp catalytic" evidence="2">
    <location>
        <begin position="600"/>
        <end position="798"/>
    </location>
</feature>
<keyword evidence="3" id="KW-0808">Transferase</keyword>
<dbReference type="GO" id="GO:0003968">
    <property type="term" value="F:RNA-directed RNA polymerase activity"/>
    <property type="evidence" value="ECO:0007669"/>
    <property type="project" value="UniProtKB-KW"/>
</dbReference>
<reference evidence="3" key="1">
    <citation type="journal article" date="2016" name="Nature">
        <title>Redefining the invertebrate RNA virosphere.</title>
        <authorList>
            <person name="Shi M."/>
            <person name="Lin X.D."/>
            <person name="Tian J.H."/>
            <person name="Chen L.J."/>
            <person name="Chen X."/>
            <person name="Li C.X."/>
            <person name="Qin X.C."/>
            <person name="Li J."/>
            <person name="Cao J.P."/>
            <person name="Eden J.S."/>
            <person name="Buchmann J."/>
            <person name="Wang W."/>
            <person name="Xu J."/>
            <person name="Holmes E.C."/>
            <person name="Zhang Y.Z."/>
        </authorList>
    </citation>
    <scope>NUCLEOTIDE SEQUENCE</scope>
    <source>
        <strain evidence="3">QTM27070</strain>
    </source>
</reference>
<evidence type="ECO:0000256" key="1">
    <source>
        <dbReference type="SAM" id="MobiDB-lite"/>
    </source>
</evidence>
<organism evidence="3">
    <name type="scientific">Hubei bunya-like virus 10</name>
    <dbReference type="NCBI Taxonomy" id="1922843"/>
    <lineage>
        <taxon>Viruses</taxon>
        <taxon>Riboviria</taxon>
    </lineage>
</organism>
<evidence type="ECO:0000259" key="2">
    <source>
        <dbReference type="PROSITE" id="PS50525"/>
    </source>
</evidence>
<name>A0A1L3KPG7_9VIRU</name>
<dbReference type="GO" id="GO:0039694">
    <property type="term" value="P:viral RNA genome replication"/>
    <property type="evidence" value="ECO:0007669"/>
    <property type="project" value="InterPro"/>
</dbReference>